<keyword evidence="1" id="KW-0472">Membrane</keyword>
<dbReference type="AlphaFoldDB" id="A0A2N4TPB4"/>
<evidence type="ECO:0000313" key="2">
    <source>
        <dbReference type="EMBL" id="PLC41550.1"/>
    </source>
</evidence>
<comment type="caution">
    <text evidence="2">The sequence shown here is derived from an EMBL/GenBank/DDBJ whole genome shotgun (WGS) entry which is preliminary data.</text>
</comment>
<sequence length="189" mass="19334">MRRFSVRQSARQSGVTLVVTLIFLAIFMGIVVMMMNSGVINTKIAANQQYGLEARSAAQQGIEQVISADFTSNPVATSVPVDVNGDGKADYTAQVAAPACVATKPIANTQLTTDTTSPNFAADSSCFSGVNNNSDTGILTAAGTPGGMSNCSATQWDVAATVNDANGTAVNTTLHQGVAVRVLTGAACP</sequence>
<dbReference type="Proteomes" id="UP000234456">
    <property type="component" value="Unassembled WGS sequence"/>
</dbReference>
<keyword evidence="1" id="KW-1133">Transmembrane helix</keyword>
<gene>
    <name evidence="2" type="ORF">C0Q88_18390</name>
</gene>
<evidence type="ECO:0000313" key="3">
    <source>
        <dbReference type="Proteomes" id="UP000234456"/>
    </source>
</evidence>
<protein>
    <submittedName>
        <fullName evidence="2">Pilus assembly protein</fullName>
    </submittedName>
</protein>
<accession>A0A2N4TPB4</accession>
<name>A0A2N4TPB4_RALPI</name>
<proteinExistence type="predicted"/>
<dbReference type="OrthoDB" id="5954810at2"/>
<keyword evidence="1" id="KW-0812">Transmembrane</keyword>
<evidence type="ECO:0000256" key="1">
    <source>
        <dbReference type="SAM" id="Phobius"/>
    </source>
</evidence>
<feature type="transmembrane region" description="Helical" evidence="1">
    <location>
        <begin position="12"/>
        <end position="35"/>
    </location>
</feature>
<dbReference type="RefSeq" id="WP_102066764.1">
    <property type="nucleotide sequence ID" value="NZ_PKQE01000004.1"/>
</dbReference>
<dbReference type="EMBL" id="PKQE01000004">
    <property type="protein sequence ID" value="PLC41550.1"/>
    <property type="molecule type" value="Genomic_DNA"/>
</dbReference>
<reference evidence="2 3" key="1">
    <citation type="submission" date="2017-12" db="EMBL/GenBank/DDBJ databases">
        <title>Draft genome sequence of Ralstonia pickettii 52.</title>
        <authorList>
            <person name="Zheng B."/>
        </authorList>
    </citation>
    <scope>NUCLEOTIDE SEQUENCE [LARGE SCALE GENOMIC DNA]</scope>
    <source>
        <strain evidence="2 3">52</strain>
    </source>
</reference>
<organism evidence="2 3">
    <name type="scientific">Ralstonia pickettii</name>
    <name type="common">Burkholderia pickettii</name>
    <dbReference type="NCBI Taxonomy" id="329"/>
    <lineage>
        <taxon>Bacteria</taxon>
        <taxon>Pseudomonadati</taxon>
        <taxon>Pseudomonadota</taxon>
        <taxon>Betaproteobacteria</taxon>
        <taxon>Burkholderiales</taxon>
        <taxon>Burkholderiaceae</taxon>
        <taxon>Ralstonia</taxon>
    </lineage>
</organism>